<evidence type="ECO:0000256" key="1">
    <source>
        <dbReference type="ARBA" id="ARBA00022553"/>
    </source>
</evidence>
<dbReference type="Pfam" id="PF00072">
    <property type="entry name" value="Response_reg"/>
    <property type="match status" value="1"/>
</dbReference>
<dbReference type="CDD" id="cd17535">
    <property type="entry name" value="REC_NarL-like"/>
    <property type="match status" value="1"/>
</dbReference>
<dbReference type="KEGG" id="pfla:Pflav_048080"/>
<evidence type="ECO:0000259" key="7">
    <source>
        <dbReference type="PROSITE" id="PS50110"/>
    </source>
</evidence>
<evidence type="ECO:0000313" key="9">
    <source>
        <dbReference type="Proteomes" id="UP000502508"/>
    </source>
</evidence>
<dbReference type="PROSITE" id="PS50110">
    <property type="entry name" value="RESPONSE_REGULATORY"/>
    <property type="match status" value="1"/>
</dbReference>
<accession>A0A6F8XXD4</accession>
<keyword evidence="1 5" id="KW-0597">Phosphoprotein</keyword>
<dbReference type="InterPro" id="IPR058245">
    <property type="entry name" value="NreC/VraR/RcsB-like_REC"/>
</dbReference>
<feature type="modified residue" description="4-aspartylphosphate" evidence="5">
    <location>
        <position position="57"/>
    </location>
</feature>
<dbReference type="Proteomes" id="UP000502508">
    <property type="component" value="Chromosome"/>
</dbReference>
<dbReference type="GO" id="GO:0006355">
    <property type="term" value="P:regulation of DNA-templated transcription"/>
    <property type="evidence" value="ECO:0007669"/>
    <property type="project" value="InterPro"/>
</dbReference>
<dbReference type="InterPro" id="IPR001789">
    <property type="entry name" value="Sig_transdc_resp-reg_receiver"/>
</dbReference>
<keyword evidence="4" id="KW-0804">Transcription</keyword>
<dbReference type="GO" id="GO:0003677">
    <property type="term" value="F:DNA binding"/>
    <property type="evidence" value="ECO:0007669"/>
    <property type="project" value="UniProtKB-KW"/>
</dbReference>
<dbReference type="InterPro" id="IPR016032">
    <property type="entry name" value="Sig_transdc_resp-reg_C-effctor"/>
</dbReference>
<dbReference type="InterPro" id="IPR011006">
    <property type="entry name" value="CheY-like_superfamily"/>
</dbReference>
<sequence>MTTPIRVLVADDEPLIAAGIRTVLDSAGDIEVVAEAGNGRAAVEEAVRHRPDVALLDIRMPLLDGLAAAEELRRRAPEVRTVVLTSYGAEPNVLRAIQGGASGFVLKNCAPDELIRAVRAAHGGEAYLSPAVTRLVLGLVAPAEAARQREAATRLAALAPREADVAHLVAQGRSNADIGRQLGMSEASVKTYVSRLLTKLDCANRVQAALLVRDAGILPTAEDLR</sequence>
<dbReference type="PANTHER" id="PTHR43214">
    <property type="entry name" value="TWO-COMPONENT RESPONSE REGULATOR"/>
    <property type="match status" value="1"/>
</dbReference>
<protein>
    <submittedName>
        <fullName evidence="8">DNA-binding response regulator</fullName>
    </submittedName>
</protein>
<dbReference type="AlphaFoldDB" id="A0A6F8XXD4"/>
<dbReference type="SMART" id="SM00448">
    <property type="entry name" value="REC"/>
    <property type="match status" value="1"/>
</dbReference>
<dbReference type="RefSeq" id="WP_173038011.1">
    <property type="nucleotide sequence ID" value="NZ_AP022870.1"/>
</dbReference>
<feature type="domain" description="Response regulatory" evidence="7">
    <location>
        <begin position="6"/>
        <end position="122"/>
    </location>
</feature>
<dbReference type="PROSITE" id="PS50043">
    <property type="entry name" value="HTH_LUXR_2"/>
    <property type="match status" value="1"/>
</dbReference>
<dbReference type="InterPro" id="IPR000792">
    <property type="entry name" value="Tscrpt_reg_LuxR_C"/>
</dbReference>
<proteinExistence type="predicted"/>
<dbReference type="Gene3D" id="3.40.50.2300">
    <property type="match status" value="1"/>
</dbReference>
<keyword evidence="3 8" id="KW-0238">DNA-binding</keyword>
<dbReference type="Pfam" id="PF00196">
    <property type="entry name" value="GerE"/>
    <property type="match status" value="1"/>
</dbReference>
<dbReference type="CDD" id="cd06170">
    <property type="entry name" value="LuxR_C_like"/>
    <property type="match status" value="1"/>
</dbReference>
<keyword evidence="9" id="KW-1185">Reference proteome</keyword>
<dbReference type="SMART" id="SM00421">
    <property type="entry name" value="HTH_LUXR"/>
    <property type="match status" value="1"/>
</dbReference>
<dbReference type="InterPro" id="IPR039420">
    <property type="entry name" value="WalR-like"/>
</dbReference>
<keyword evidence="2" id="KW-0805">Transcription regulation</keyword>
<gene>
    <name evidence="8" type="ORF">Pflav_048080</name>
</gene>
<reference evidence="8 9" key="2">
    <citation type="submission" date="2020-03" db="EMBL/GenBank/DDBJ databases">
        <authorList>
            <person name="Ichikawa N."/>
            <person name="Kimura A."/>
            <person name="Kitahashi Y."/>
            <person name="Uohara A."/>
        </authorList>
    </citation>
    <scope>NUCLEOTIDE SEQUENCE [LARGE SCALE GENOMIC DNA]</scope>
    <source>
        <strain evidence="8 9">NBRC 107702</strain>
    </source>
</reference>
<reference evidence="8 9" key="1">
    <citation type="submission" date="2020-03" db="EMBL/GenBank/DDBJ databases">
        <title>Whole genome shotgun sequence of Phytohabitans flavus NBRC 107702.</title>
        <authorList>
            <person name="Komaki H."/>
            <person name="Tamura T."/>
        </authorList>
    </citation>
    <scope>NUCLEOTIDE SEQUENCE [LARGE SCALE GENOMIC DNA]</scope>
    <source>
        <strain evidence="8 9">NBRC 107702</strain>
    </source>
</reference>
<feature type="domain" description="HTH luxR-type" evidence="6">
    <location>
        <begin position="151"/>
        <end position="216"/>
    </location>
</feature>
<dbReference type="PANTHER" id="PTHR43214:SF24">
    <property type="entry name" value="TRANSCRIPTIONAL REGULATORY PROTEIN NARL-RELATED"/>
    <property type="match status" value="1"/>
</dbReference>
<dbReference type="SUPFAM" id="SSF46894">
    <property type="entry name" value="C-terminal effector domain of the bipartite response regulators"/>
    <property type="match status" value="1"/>
</dbReference>
<evidence type="ECO:0000256" key="2">
    <source>
        <dbReference type="ARBA" id="ARBA00023015"/>
    </source>
</evidence>
<name>A0A6F8XXD4_9ACTN</name>
<dbReference type="SUPFAM" id="SSF52172">
    <property type="entry name" value="CheY-like"/>
    <property type="match status" value="1"/>
</dbReference>
<evidence type="ECO:0000256" key="4">
    <source>
        <dbReference type="ARBA" id="ARBA00023163"/>
    </source>
</evidence>
<dbReference type="GO" id="GO:0000160">
    <property type="term" value="P:phosphorelay signal transduction system"/>
    <property type="evidence" value="ECO:0007669"/>
    <property type="project" value="InterPro"/>
</dbReference>
<organism evidence="8 9">
    <name type="scientific">Phytohabitans flavus</name>
    <dbReference type="NCBI Taxonomy" id="1076124"/>
    <lineage>
        <taxon>Bacteria</taxon>
        <taxon>Bacillati</taxon>
        <taxon>Actinomycetota</taxon>
        <taxon>Actinomycetes</taxon>
        <taxon>Micromonosporales</taxon>
        <taxon>Micromonosporaceae</taxon>
    </lineage>
</organism>
<evidence type="ECO:0000259" key="6">
    <source>
        <dbReference type="PROSITE" id="PS50043"/>
    </source>
</evidence>
<evidence type="ECO:0000313" key="8">
    <source>
        <dbReference type="EMBL" id="BCB78398.1"/>
    </source>
</evidence>
<evidence type="ECO:0000256" key="3">
    <source>
        <dbReference type="ARBA" id="ARBA00023125"/>
    </source>
</evidence>
<dbReference type="EMBL" id="AP022870">
    <property type="protein sequence ID" value="BCB78398.1"/>
    <property type="molecule type" value="Genomic_DNA"/>
</dbReference>
<dbReference type="PRINTS" id="PR00038">
    <property type="entry name" value="HTHLUXR"/>
</dbReference>
<evidence type="ECO:0000256" key="5">
    <source>
        <dbReference type="PROSITE-ProRule" id="PRU00169"/>
    </source>
</evidence>
<dbReference type="PROSITE" id="PS00622">
    <property type="entry name" value="HTH_LUXR_1"/>
    <property type="match status" value="1"/>
</dbReference>